<dbReference type="GO" id="GO:0006629">
    <property type="term" value="P:lipid metabolic process"/>
    <property type="evidence" value="ECO:0007669"/>
    <property type="project" value="InterPro"/>
</dbReference>
<feature type="transmembrane region" description="Helical" evidence="6">
    <location>
        <begin position="919"/>
        <end position="942"/>
    </location>
</feature>
<feature type="compositionally biased region" description="Polar residues" evidence="5">
    <location>
        <begin position="660"/>
        <end position="670"/>
    </location>
</feature>
<feature type="domain" description="3-oxo-5-alpha-steroid 4-dehydrogenase C-terminal" evidence="7">
    <location>
        <begin position="917"/>
        <end position="1088"/>
    </location>
</feature>
<proteinExistence type="predicted"/>
<feature type="compositionally biased region" description="Polar residues" evidence="5">
    <location>
        <begin position="779"/>
        <end position="793"/>
    </location>
</feature>
<feature type="region of interest" description="Disordered" evidence="5">
    <location>
        <begin position="216"/>
        <end position="272"/>
    </location>
</feature>
<evidence type="ECO:0000259" key="7">
    <source>
        <dbReference type="Pfam" id="PF02544"/>
    </source>
</evidence>
<feature type="compositionally biased region" description="Gly residues" evidence="5">
    <location>
        <begin position="679"/>
        <end position="694"/>
    </location>
</feature>
<feature type="transmembrane region" description="Helical" evidence="6">
    <location>
        <begin position="957"/>
        <end position="977"/>
    </location>
</feature>
<accession>A0A8H4UD75</accession>
<evidence type="ECO:0000256" key="6">
    <source>
        <dbReference type="SAM" id="Phobius"/>
    </source>
</evidence>
<dbReference type="GO" id="GO:0071944">
    <property type="term" value="C:cell periphery"/>
    <property type="evidence" value="ECO:0007669"/>
    <property type="project" value="TreeGrafter"/>
</dbReference>
<dbReference type="GO" id="GO:0004843">
    <property type="term" value="F:cysteine-type deubiquitinase activity"/>
    <property type="evidence" value="ECO:0007669"/>
    <property type="project" value="InterPro"/>
</dbReference>
<feature type="compositionally biased region" description="Polar residues" evidence="5">
    <location>
        <begin position="710"/>
        <end position="734"/>
    </location>
</feature>
<dbReference type="EMBL" id="JABEYC010000776">
    <property type="protein sequence ID" value="KAF4974294.1"/>
    <property type="molecule type" value="Genomic_DNA"/>
</dbReference>
<dbReference type="InterPro" id="IPR007518">
    <property type="entry name" value="MINDY"/>
</dbReference>
<feature type="compositionally biased region" description="Low complexity" evidence="5">
    <location>
        <begin position="755"/>
        <end position="764"/>
    </location>
</feature>
<dbReference type="GO" id="GO:0016627">
    <property type="term" value="F:oxidoreductase activity, acting on the CH-CH group of donors"/>
    <property type="evidence" value="ECO:0007669"/>
    <property type="project" value="InterPro"/>
</dbReference>
<feature type="domain" description="MINDY deubiquitinase" evidence="8">
    <location>
        <begin position="275"/>
        <end position="579"/>
    </location>
</feature>
<reference evidence="9" key="2">
    <citation type="submission" date="2020-05" db="EMBL/GenBank/DDBJ databases">
        <authorList>
            <person name="Kim H.-S."/>
            <person name="Proctor R.H."/>
            <person name="Brown D.W."/>
        </authorList>
    </citation>
    <scope>NUCLEOTIDE SEQUENCE</scope>
    <source>
        <strain evidence="9">NRRL 22465</strain>
    </source>
</reference>
<dbReference type="PANTHER" id="PTHR18063:SF6">
    <property type="entry name" value="UBIQUITIN CARBOXYL-TERMINAL HYDROLASE"/>
    <property type="match status" value="1"/>
</dbReference>
<feature type="region of interest" description="Disordered" evidence="5">
    <location>
        <begin position="590"/>
        <end position="796"/>
    </location>
</feature>
<evidence type="ECO:0000256" key="2">
    <source>
        <dbReference type="ARBA" id="ARBA00022692"/>
    </source>
</evidence>
<keyword evidence="10" id="KW-1185">Reference proteome</keyword>
<keyword evidence="2 6" id="KW-0812">Transmembrane</keyword>
<name>A0A8H4UD75_9HYPO</name>
<dbReference type="AlphaFoldDB" id="A0A8H4UD75"/>
<reference evidence="9" key="1">
    <citation type="journal article" date="2020" name="BMC Genomics">
        <title>Correction to: Identification and distribution of gene clusters required for synthesis of sphingolipid metabolism inhibitors in diverse species of the filamentous fungus Fusarium.</title>
        <authorList>
            <person name="Kim H.S."/>
            <person name="Lohmar J.M."/>
            <person name="Busman M."/>
            <person name="Brown D.W."/>
            <person name="Naumann T.A."/>
            <person name="Divon H.H."/>
            <person name="Lysoe E."/>
            <person name="Uhlig S."/>
            <person name="Proctor R.H."/>
        </authorList>
    </citation>
    <scope>NUCLEOTIDE SEQUENCE</scope>
    <source>
        <strain evidence="9">NRRL 22465</strain>
    </source>
</reference>
<organism evidence="9 10">
    <name type="scientific">Fusarium zealandicum</name>
    <dbReference type="NCBI Taxonomy" id="1053134"/>
    <lineage>
        <taxon>Eukaryota</taxon>
        <taxon>Fungi</taxon>
        <taxon>Dikarya</taxon>
        <taxon>Ascomycota</taxon>
        <taxon>Pezizomycotina</taxon>
        <taxon>Sordariomycetes</taxon>
        <taxon>Hypocreomycetidae</taxon>
        <taxon>Hypocreales</taxon>
        <taxon>Nectriaceae</taxon>
        <taxon>Fusarium</taxon>
        <taxon>Fusarium staphyleae species complex</taxon>
    </lineage>
</organism>
<dbReference type="GO" id="GO:1990380">
    <property type="term" value="F:K48-linked deubiquitinase activity"/>
    <property type="evidence" value="ECO:0007669"/>
    <property type="project" value="InterPro"/>
</dbReference>
<protein>
    <recommendedName>
        <fullName evidence="11">Steroid 5-alpha reductase C-terminal domain-containing protein</fullName>
    </recommendedName>
</protein>
<dbReference type="Proteomes" id="UP000635477">
    <property type="component" value="Unassembled WGS sequence"/>
</dbReference>
<feature type="compositionally biased region" description="Polar residues" evidence="5">
    <location>
        <begin position="95"/>
        <end position="106"/>
    </location>
</feature>
<evidence type="ECO:0000256" key="1">
    <source>
        <dbReference type="ARBA" id="ARBA00004141"/>
    </source>
</evidence>
<dbReference type="InterPro" id="IPR001104">
    <property type="entry name" value="3-oxo-5_a-steroid_4-DH_C"/>
</dbReference>
<dbReference type="Pfam" id="PF02544">
    <property type="entry name" value="Steroid_dh"/>
    <property type="match status" value="1"/>
</dbReference>
<feature type="transmembrane region" description="Helical" evidence="6">
    <location>
        <begin position="893"/>
        <end position="910"/>
    </location>
</feature>
<keyword evidence="4 6" id="KW-0472">Membrane</keyword>
<dbReference type="InterPro" id="IPR033979">
    <property type="entry name" value="MINDY_domain"/>
</dbReference>
<evidence type="ECO:0008006" key="11">
    <source>
        <dbReference type="Google" id="ProtNLM"/>
    </source>
</evidence>
<keyword evidence="3 6" id="KW-1133">Transmembrane helix</keyword>
<feature type="compositionally biased region" description="Basic and acidic residues" evidence="5">
    <location>
        <begin position="56"/>
        <end position="65"/>
    </location>
</feature>
<gene>
    <name evidence="9" type="ORF">FZEAL_8785</name>
</gene>
<dbReference type="PROSITE" id="PS50244">
    <property type="entry name" value="S5A_REDUCTASE"/>
    <property type="match status" value="1"/>
</dbReference>
<dbReference type="GO" id="GO:0016807">
    <property type="term" value="F:cysteine-type carboxypeptidase activity"/>
    <property type="evidence" value="ECO:0007669"/>
    <property type="project" value="TreeGrafter"/>
</dbReference>
<evidence type="ECO:0000313" key="10">
    <source>
        <dbReference type="Proteomes" id="UP000635477"/>
    </source>
</evidence>
<dbReference type="Pfam" id="PF04424">
    <property type="entry name" value="MINDY_DUB"/>
    <property type="match status" value="1"/>
</dbReference>
<evidence type="ECO:0000259" key="8">
    <source>
        <dbReference type="Pfam" id="PF04424"/>
    </source>
</evidence>
<dbReference type="OrthoDB" id="10261212at2759"/>
<dbReference type="GO" id="GO:0071108">
    <property type="term" value="P:protein K48-linked deubiquitination"/>
    <property type="evidence" value="ECO:0007669"/>
    <property type="project" value="TreeGrafter"/>
</dbReference>
<dbReference type="PANTHER" id="PTHR18063">
    <property type="entry name" value="NF-E2 INDUCIBLE PROTEIN"/>
    <property type="match status" value="1"/>
</dbReference>
<feature type="compositionally biased region" description="Polar residues" evidence="5">
    <location>
        <begin position="254"/>
        <end position="267"/>
    </location>
</feature>
<dbReference type="GO" id="GO:0005829">
    <property type="term" value="C:cytosol"/>
    <property type="evidence" value="ECO:0007669"/>
    <property type="project" value="TreeGrafter"/>
</dbReference>
<sequence>MTNNPWAEGGGEGGWEDVGARRHAQASSADKPNTEPVPAMLRPGATFANLEEEEEHAWGEARKQPTDGQHPEPPAFLKPGGDRTGTNPFLRKKVPQSQGATPTESFSRLGIEESSTNPWQPAMDVHGVSPPDPPIPSLMEDNGRDPWSYTPQHPASGSPAMVSLPSGRESPAWDENPLGKNAKPPVSPMKLSEGLTDDPNIWDDIGGLDKGKAKAIGGLGSASPDGWNLIDPEPSTSTSKPSAENKPRLPPRQPTLQTEPSNWSSSRDPVDGKTETYQIKNIRWHDSSSPKNPRTSPILIQNANGPCPLVALVNALTLTTPADIEDTALVQILRSREQVSLNLLLDAVFDELMSPRRTSSEDALPDVSDLYAFLQSLHTGMNVNPRFVPTESMVNAYKRTSLTHLHPTERGDLIPGTFENTAEMGLYAAFSIPLIHGWLPGKSEPAYESLERQAASYEDAQNLLFREEELEEKLANPDVGLTESEQQLYQDVMIIKDFLGSTATQLTNWGIEVIGKAIRPGTFAILFRNDHFSTLYCHPESMQLITLVTDAGFKTHDEIVWETLSDVNGGNTEYLAGDFRVVGSGDAVASTSAGNYSRDDGGEWTTVQGKHGKGRHEDEPPMSPSTEQEDRDLALALQLQEEEEERHREEEARRRRESMLSEQYIEQQARQPGPVNRGGQRGRGSQSGRGGSRSGGVTREGSVNGLAPGRNSSISAPTTTMANAQARPAQQTVRSLIPPQRAGVTRGAAEEASEEAPPSYEQASQDMAYQPPVGHPSHAGSNLDISRQSTRSSAGPGLRDMAIIEGWLPPTRENYDLILNIWQISYPIIGSLQWVTKWYGMGKTSVASRLNVPGRIGWLTMESPGFLMLLYLMKTMPEQHGIDDLPWQNKVLAGLFVIHYSYRAVMFPYLQPSMSPVHILVWLLGLSFQIVNATCIGSWLAAYGPTTDAAWSSQSSILQFSAGILIFYLGLSGNFFHDEELRDIRRREAQRRQHSKREQNGNTSVEKHYQIPQAGLFRYVLYPHYLCEWVEWAGFWMAAGWGCAPARAFLVNEVFSMFPRATRGKRWYLEKFGEDKVGKKRAIIPGVW</sequence>
<comment type="subcellular location">
    <subcellularLocation>
        <location evidence="1">Membrane</location>
        <topology evidence="1">Multi-pass membrane protein</topology>
    </subcellularLocation>
</comment>
<evidence type="ECO:0000256" key="4">
    <source>
        <dbReference type="ARBA" id="ARBA00023136"/>
    </source>
</evidence>
<feature type="compositionally biased region" description="Basic and acidic residues" evidence="5">
    <location>
        <begin position="645"/>
        <end position="659"/>
    </location>
</feature>
<evidence type="ECO:0000256" key="3">
    <source>
        <dbReference type="ARBA" id="ARBA00022989"/>
    </source>
</evidence>
<dbReference type="GO" id="GO:0016020">
    <property type="term" value="C:membrane"/>
    <property type="evidence" value="ECO:0007669"/>
    <property type="project" value="UniProtKB-SubCell"/>
</dbReference>
<comment type="caution">
    <text evidence="9">The sequence shown here is derived from an EMBL/GenBank/DDBJ whole genome shotgun (WGS) entry which is preliminary data.</text>
</comment>
<evidence type="ECO:0000313" key="9">
    <source>
        <dbReference type="EMBL" id="KAF4974294.1"/>
    </source>
</evidence>
<feature type="region of interest" description="Disordered" evidence="5">
    <location>
        <begin position="1"/>
        <end position="203"/>
    </location>
</feature>
<evidence type="ECO:0000256" key="5">
    <source>
        <dbReference type="SAM" id="MobiDB-lite"/>
    </source>
</evidence>